<feature type="region of interest" description="Disordered" evidence="1">
    <location>
        <begin position="294"/>
        <end position="360"/>
    </location>
</feature>
<feature type="compositionally biased region" description="Basic and acidic residues" evidence="1">
    <location>
        <begin position="294"/>
        <end position="307"/>
    </location>
</feature>
<dbReference type="PROSITE" id="PS50878">
    <property type="entry name" value="RT_POL"/>
    <property type="match status" value="1"/>
</dbReference>
<dbReference type="OMA" id="RENWHAN"/>
<feature type="compositionally biased region" description="Basic and acidic residues" evidence="1">
    <location>
        <begin position="330"/>
        <end position="339"/>
    </location>
</feature>
<evidence type="ECO:0000313" key="4">
    <source>
        <dbReference type="Proteomes" id="UP000655225"/>
    </source>
</evidence>
<name>A0A834ZAH6_TETSI</name>
<dbReference type="InterPro" id="IPR000477">
    <property type="entry name" value="RT_dom"/>
</dbReference>
<feature type="compositionally biased region" description="Basic residues" evidence="1">
    <location>
        <begin position="308"/>
        <end position="326"/>
    </location>
</feature>
<dbReference type="PANTHER" id="PTHR33116">
    <property type="entry name" value="REVERSE TRANSCRIPTASE ZINC-BINDING DOMAIN-CONTAINING PROTEIN-RELATED-RELATED"/>
    <property type="match status" value="1"/>
</dbReference>
<dbReference type="EMBL" id="JABCRI010000008">
    <property type="protein sequence ID" value="KAF8402130.1"/>
    <property type="molecule type" value="Genomic_DNA"/>
</dbReference>
<dbReference type="Pfam" id="PF14111">
    <property type="entry name" value="DUF4283"/>
    <property type="match status" value="1"/>
</dbReference>
<evidence type="ECO:0000256" key="1">
    <source>
        <dbReference type="SAM" id="MobiDB-lite"/>
    </source>
</evidence>
<sequence length="1209" mass="137894">MKLPISDESMELISHPLTMALFIREGHVHVIAGSSPEGRISGTLEKEQDCVLGGDLGLQQSASVSGSRWCSLFMPSSVPSSASLKFIAPKMVNGVFLIERSEAEVEADIGEWKNTLVGFFLGPKPSYHITKNAVNRMWKLKGEVETIAMDNGFFIFRLSCSEDKQTILEGGPWRVRSSVLVLKEWDRETKLDKVEIKDIPLWVKIINLPLYMWKEPYLSFIGSMIGKPITPDKQTLDKSRMNYARIFVEVQADSKLPESLQFRLNSSKIIFVKLEYDWHPPRCETCKVFGHPTEKCSTHVGDREKPSQRRGRSRSMSRKPRPRTRVPRYGWEHEHHNSEDSLNVDVPPSNDPRPSSPQQDNIIGHEEVMVHHEGNGNLVERMEYPCVSSIQNPTRGLIGSSKIETPGNVKTWNTVQKGRKDRHVTWPPGTNLVEARPSSPNKYAPLSDLPEEEGVHGIELDPGVSHLEALRQILENPKQKNGKQHARVLQKIVSMFFGCWNVRGLNGSGRQRDARDFIRLSKLSLVGLVETKVIRLNADRIHRRIARDWKRIDNSSPNSVARIWILWNPEELEITPIANDALRREDLWRDVTSIACSHGLLWLVMGDFNAVLSGSEKRGGAHIPQSSILPMADCFFHAGLEDTRCKGSLFTWSNGMLGPRRIDCKLDRCMSNIAWIQMFPDSEALFGACSSSDHRQMSFSFNLDRSNKPRYFKFYNHWPNHPGFLEVVREAWATRVKGNPMYKLVHKLKSTRNALRVWSKEMFGHIKHRINLARDEAELAYNALEQNPSNAQLHQEAKLAKERLHDILVVEEAELKQKSRIQWLNLGDQNNKFFFNSLCARRSRNRIDTIKDSRGAWTTDPMVISASAVSYFSESLSEPRGVHHSPLDWPVLPKLSGRKISDNILLCHEILHNYHLHRGPPRVALKVDIRKAYDSVSWNFLHSALVRYGFPTRFISWILECISGVRFSIMVNGCRSGSFVSSRGLRQGDPISPYLFLLVMQCFSSRLDLEVAEGNLVPHPRCKNPIISHLCFADDLMIFSAGKLQSIRTIMGVLNWFKISGLEMNPSKTQFFCCNVPTHIRRRIQAEIGTQCHTLPIKYLGLPLTASRLRFRDCLPLLDRITKWISSLKNNWLSYGGRIQLIQSVLNSFHHYWCSVFCLPQAIIGAIEKLFAKFIWAGPEMQRATYKVAWESICRPKVEGGLGIRRISD</sequence>
<evidence type="ECO:0000259" key="2">
    <source>
        <dbReference type="PROSITE" id="PS50878"/>
    </source>
</evidence>
<dbReference type="SUPFAM" id="SSF56219">
    <property type="entry name" value="DNase I-like"/>
    <property type="match status" value="1"/>
</dbReference>
<keyword evidence="4" id="KW-1185">Reference proteome</keyword>
<accession>A0A834ZAH6</accession>
<feature type="domain" description="Reverse transcriptase" evidence="2">
    <location>
        <begin position="839"/>
        <end position="1104"/>
    </location>
</feature>
<evidence type="ECO:0000313" key="3">
    <source>
        <dbReference type="EMBL" id="KAF8402130.1"/>
    </source>
</evidence>
<dbReference type="InterPro" id="IPR036691">
    <property type="entry name" value="Endo/exonu/phosph_ase_sf"/>
</dbReference>
<comment type="caution">
    <text evidence="3">The sequence shown here is derived from an EMBL/GenBank/DDBJ whole genome shotgun (WGS) entry which is preliminary data.</text>
</comment>
<proteinExistence type="predicted"/>
<dbReference type="InterPro" id="IPR025558">
    <property type="entry name" value="DUF4283"/>
</dbReference>
<dbReference type="OrthoDB" id="1938625at2759"/>
<gene>
    <name evidence="3" type="ORF">HHK36_013082</name>
</gene>
<dbReference type="Proteomes" id="UP000655225">
    <property type="component" value="Unassembled WGS sequence"/>
</dbReference>
<dbReference type="PANTHER" id="PTHR33116:SF78">
    <property type="entry name" value="OS12G0587133 PROTEIN"/>
    <property type="match status" value="1"/>
</dbReference>
<dbReference type="Pfam" id="PF00078">
    <property type="entry name" value="RVT_1"/>
    <property type="match status" value="1"/>
</dbReference>
<dbReference type="Gene3D" id="3.60.10.10">
    <property type="entry name" value="Endonuclease/exonuclease/phosphatase"/>
    <property type="match status" value="1"/>
</dbReference>
<protein>
    <recommendedName>
        <fullName evidence="2">Reverse transcriptase domain-containing protein</fullName>
    </recommendedName>
</protein>
<dbReference type="AlphaFoldDB" id="A0A834ZAH6"/>
<dbReference type="CDD" id="cd01650">
    <property type="entry name" value="RT_nLTR_like"/>
    <property type="match status" value="1"/>
</dbReference>
<reference evidence="3 4" key="1">
    <citation type="submission" date="2020-04" db="EMBL/GenBank/DDBJ databases">
        <title>Plant Genome Project.</title>
        <authorList>
            <person name="Zhang R.-G."/>
        </authorList>
    </citation>
    <scope>NUCLEOTIDE SEQUENCE [LARGE SCALE GENOMIC DNA]</scope>
    <source>
        <strain evidence="3">YNK0</strain>
        <tissue evidence="3">Leaf</tissue>
    </source>
</reference>
<organism evidence="3 4">
    <name type="scientific">Tetracentron sinense</name>
    <name type="common">Spur-leaf</name>
    <dbReference type="NCBI Taxonomy" id="13715"/>
    <lineage>
        <taxon>Eukaryota</taxon>
        <taxon>Viridiplantae</taxon>
        <taxon>Streptophyta</taxon>
        <taxon>Embryophyta</taxon>
        <taxon>Tracheophyta</taxon>
        <taxon>Spermatophyta</taxon>
        <taxon>Magnoliopsida</taxon>
        <taxon>Trochodendrales</taxon>
        <taxon>Trochodendraceae</taxon>
        <taxon>Tetracentron</taxon>
    </lineage>
</organism>
<dbReference type="SUPFAM" id="SSF56672">
    <property type="entry name" value="DNA/RNA polymerases"/>
    <property type="match status" value="1"/>
</dbReference>
<dbReference type="InterPro" id="IPR043502">
    <property type="entry name" value="DNA/RNA_pol_sf"/>
</dbReference>